<name>A0AAX3S7J6_9GAMM</name>
<dbReference type="Proteomes" id="UP001222403">
    <property type="component" value="Chromosome"/>
</dbReference>
<feature type="chain" id="PRO_5043623657" description="Secreted protein" evidence="1">
    <location>
        <begin position="24"/>
        <end position="176"/>
    </location>
</feature>
<reference evidence="3" key="2">
    <citation type="submission" date="2023-01" db="EMBL/GenBank/DDBJ databases">
        <title>The prevalence of carbapenem-resistant bacteria in aquaculture in China and the genetic diversity of carbapenem-resistant genes.</title>
        <authorList>
            <person name="Wen R."/>
        </authorList>
    </citation>
    <scope>NUCLEOTIDE SEQUENCE</scope>
    <source>
        <strain evidence="3">PVA41-chromosome</strain>
    </source>
</reference>
<evidence type="ECO:0000256" key="1">
    <source>
        <dbReference type="SAM" id="SignalP"/>
    </source>
</evidence>
<dbReference type="AlphaFoldDB" id="A0AAX3S7J6"/>
<dbReference type="RefSeq" id="WP_251465284.1">
    <property type="nucleotide sequence ID" value="NZ_CP097327.1"/>
</dbReference>
<sequence length="176" mass="19812">MMKKALSSIALLFVLPCIFSVSVADTNNKIQKIEKLPQPYSESDLYGYWFDAYNTPEIKILKLMILAPDGVAIDSLLIQAGNDVEEVKQESRWRFDPKPSVLTQEVTSMTYTINGKVEPKDLGKIEPVKVSVVIQKSGDDIYMGTVSSDGTLEIYQKITKAMKDEIHKKAHENVRE</sequence>
<evidence type="ECO:0000313" key="4">
    <source>
        <dbReference type="Proteomes" id="UP001057142"/>
    </source>
</evidence>
<gene>
    <name evidence="2" type="ORF">M5J11_13975</name>
    <name evidence="3" type="ORF">PG365_08735</name>
</gene>
<feature type="signal peptide" evidence="1">
    <location>
        <begin position="1"/>
        <end position="23"/>
    </location>
</feature>
<keyword evidence="4" id="KW-1185">Reference proteome</keyword>
<protein>
    <recommendedName>
        <fullName evidence="6">Secreted protein</fullName>
    </recommendedName>
</protein>
<dbReference type="EMBL" id="CP116222">
    <property type="protein sequence ID" value="WFC08616.1"/>
    <property type="molecule type" value="Genomic_DNA"/>
</dbReference>
<keyword evidence="1" id="KW-0732">Signal</keyword>
<evidence type="ECO:0000313" key="5">
    <source>
        <dbReference type="Proteomes" id="UP001222403"/>
    </source>
</evidence>
<dbReference type="EMBL" id="CP097327">
    <property type="protein sequence ID" value="USB38870.1"/>
    <property type="molecule type" value="Genomic_DNA"/>
</dbReference>
<dbReference type="Proteomes" id="UP001057142">
    <property type="component" value="Chromosome"/>
</dbReference>
<reference evidence="2" key="1">
    <citation type="journal article" date="2022" name="Front. Microbiol.">
        <title>Identification of a novel aminoglycoside O-nucleotidyltransferase AadA33 in Providencia vermicola.</title>
        <authorList>
            <person name="Feng C."/>
            <person name="Gao M."/>
            <person name="Jiang W."/>
            <person name="Shi W."/>
            <person name="Li A."/>
            <person name="Liu S."/>
            <person name="Zhang L."/>
            <person name="Zhang X."/>
            <person name="Li Q."/>
            <person name="Lin H."/>
            <person name="Lu J."/>
            <person name="Li K."/>
            <person name="Zhang H."/>
            <person name="Hu Y."/>
            <person name="Bao Q."/>
            <person name="Lin X."/>
        </authorList>
    </citation>
    <scope>NUCLEOTIDE SEQUENCE</scope>
    <source>
        <strain evidence="2">P13</strain>
    </source>
</reference>
<evidence type="ECO:0008006" key="6">
    <source>
        <dbReference type="Google" id="ProtNLM"/>
    </source>
</evidence>
<organism evidence="3 5">
    <name type="scientific">Providencia vermicola</name>
    <dbReference type="NCBI Taxonomy" id="333965"/>
    <lineage>
        <taxon>Bacteria</taxon>
        <taxon>Pseudomonadati</taxon>
        <taxon>Pseudomonadota</taxon>
        <taxon>Gammaproteobacteria</taxon>
        <taxon>Enterobacterales</taxon>
        <taxon>Morganellaceae</taxon>
        <taxon>Providencia</taxon>
    </lineage>
</organism>
<proteinExistence type="predicted"/>
<evidence type="ECO:0000313" key="2">
    <source>
        <dbReference type="EMBL" id="USB38870.1"/>
    </source>
</evidence>
<evidence type="ECO:0000313" key="3">
    <source>
        <dbReference type="EMBL" id="WFC08616.1"/>
    </source>
</evidence>
<accession>A0AAX3S7J6</accession>